<dbReference type="InterPro" id="IPR000808">
    <property type="entry name" value="Mrp-like_CS"/>
</dbReference>
<comment type="caution">
    <text evidence="7">The sequence shown here is derived from an EMBL/GenBank/DDBJ whole genome shotgun (WGS) entry which is preliminary data.</text>
</comment>
<dbReference type="SUPFAM" id="SSF52540">
    <property type="entry name" value="P-loop containing nucleoside triphosphate hydrolases"/>
    <property type="match status" value="1"/>
</dbReference>
<dbReference type="InterPro" id="IPR019591">
    <property type="entry name" value="Mrp/NBP35_ATP-bd"/>
</dbReference>
<evidence type="ECO:0000256" key="2">
    <source>
        <dbReference type="ARBA" id="ARBA00022723"/>
    </source>
</evidence>
<dbReference type="GO" id="GO:0051539">
    <property type="term" value="F:4 iron, 4 sulfur cluster binding"/>
    <property type="evidence" value="ECO:0007669"/>
    <property type="project" value="UniProtKB-KW"/>
</dbReference>
<feature type="non-terminal residue" evidence="7">
    <location>
        <position position="224"/>
    </location>
</feature>
<reference evidence="7" key="1">
    <citation type="submission" date="2017-12" db="EMBL/GenBank/DDBJ databases">
        <title>High-resolution comparative analysis of great ape genomes.</title>
        <authorList>
            <person name="Pollen A."/>
            <person name="Hastie A."/>
            <person name="Hormozdiari F."/>
            <person name="Dougherty M."/>
            <person name="Liu R."/>
            <person name="Chaisson M."/>
            <person name="Hoppe E."/>
            <person name="Hill C."/>
            <person name="Pang A."/>
            <person name="Hillier L."/>
            <person name="Baker C."/>
            <person name="Armstrong J."/>
            <person name="Shendure J."/>
            <person name="Paten B."/>
            <person name="Wilson R."/>
            <person name="Chao H."/>
            <person name="Schneider V."/>
            <person name="Ventura M."/>
            <person name="Kronenberg Z."/>
            <person name="Murali S."/>
            <person name="Gordon D."/>
            <person name="Cantsilieris S."/>
            <person name="Munson K."/>
            <person name="Nelson B."/>
            <person name="Raja A."/>
            <person name="Underwood J."/>
            <person name="Diekhans M."/>
            <person name="Fiddes I."/>
            <person name="Haussler D."/>
            <person name="Eichler E."/>
        </authorList>
    </citation>
    <scope>NUCLEOTIDE SEQUENCE [LARGE SCALE GENOMIC DNA]</scope>
    <source>
        <strain evidence="7">Susie</strain>
    </source>
</reference>
<evidence type="ECO:0000256" key="5">
    <source>
        <dbReference type="ARBA" id="ARBA00023004"/>
    </source>
</evidence>
<dbReference type="PANTHER" id="PTHR23264">
    <property type="entry name" value="NUCLEOTIDE-BINDING PROTEIN NBP35 YEAST -RELATED"/>
    <property type="match status" value="1"/>
</dbReference>
<dbReference type="AlphaFoldDB" id="A0A2J8R9A2"/>
<evidence type="ECO:0000313" key="7">
    <source>
        <dbReference type="EMBL" id="PNJ05088.1"/>
    </source>
</evidence>
<dbReference type="CDD" id="cd02037">
    <property type="entry name" value="Mrp_NBP35"/>
    <property type="match status" value="1"/>
</dbReference>
<organism evidence="7">
    <name type="scientific">Pongo abelii</name>
    <name type="common">Sumatran orangutan</name>
    <name type="synonym">Pongo pygmaeus abelii</name>
    <dbReference type="NCBI Taxonomy" id="9601"/>
    <lineage>
        <taxon>Eukaryota</taxon>
        <taxon>Metazoa</taxon>
        <taxon>Chordata</taxon>
        <taxon>Craniata</taxon>
        <taxon>Vertebrata</taxon>
        <taxon>Euteleostomi</taxon>
        <taxon>Mammalia</taxon>
        <taxon>Eutheria</taxon>
        <taxon>Euarchontoglires</taxon>
        <taxon>Primates</taxon>
        <taxon>Haplorrhini</taxon>
        <taxon>Catarrhini</taxon>
        <taxon>Hominidae</taxon>
        <taxon>Pongo</taxon>
    </lineage>
</organism>
<dbReference type="GO" id="GO:0046872">
    <property type="term" value="F:metal ion binding"/>
    <property type="evidence" value="ECO:0007669"/>
    <property type="project" value="UniProtKB-KW"/>
</dbReference>
<dbReference type="GO" id="GO:0016226">
    <property type="term" value="P:iron-sulfur cluster assembly"/>
    <property type="evidence" value="ECO:0007669"/>
    <property type="project" value="InterPro"/>
</dbReference>
<dbReference type="Pfam" id="PF10609">
    <property type="entry name" value="ParA"/>
    <property type="match status" value="1"/>
</dbReference>
<evidence type="ECO:0000256" key="4">
    <source>
        <dbReference type="ARBA" id="ARBA00022840"/>
    </source>
</evidence>
<gene>
    <name evidence="7" type="ORF">CR201_G0052662</name>
</gene>
<accession>A0A2J8R9A2</accession>
<name>A0A2J8R9A2_PONAB</name>
<evidence type="ECO:0000256" key="1">
    <source>
        <dbReference type="ARBA" id="ARBA00022485"/>
    </source>
</evidence>
<keyword evidence="5" id="KW-0408">Iron</keyword>
<keyword evidence="2" id="KW-0479">Metal-binding</keyword>
<keyword evidence="1" id="KW-0004">4Fe-4S</keyword>
<proteinExistence type="predicted"/>
<dbReference type="InterPro" id="IPR033756">
    <property type="entry name" value="YlxH/NBP35"/>
</dbReference>
<sequence>MLGAQGRAVHQCDRGWAPVFLDREQSISLMSVGFLLEKPDEAVVWRGPKKNALIKQFVSDVAWGELDYLVVDTPPGTSDEHMAAIEALRPYQPLGALVVTTPQVPPPGALVVTTPQAVSVGDVRRELTFCRKTGLRVMGVVENMSGFTCPHCAECTSVFSRGGGEELAQLAGVPFLGSVPLDPALMRSLEEGHDFIQEFPGSPAFAALTSIAQKILDATPACLP</sequence>
<protein>
    <submittedName>
        <fullName evidence="7">NUBP2 isoform 7</fullName>
    </submittedName>
</protein>
<dbReference type="Gene3D" id="3.40.50.300">
    <property type="entry name" value="P-loop containing nucleotide triphosphate hydrolases"/>
    <property type="match status" value="1"/>
</dbReference>
<dbReference type="GO" id="GO:0005829">
    <property type="term" value="C:cytosol"/>
    <property type="evidence" value="ECO:0007669"/>
    <property type="project" value="TreeGrafter"/>
</dbReference>
<dbReference type="GO" id="GO:0140663">
    <property type="term" value="F:ATP-dependent FeS chaperone activity"/>
    <property type="evidence" value="ECO:0007669"/>
    <property type="project" value="InterPro"/>
</dbReference>
<dbReference type="EMBL" id="NDHI03003728">
    <property type="protein sequence ID" value="PNJ05088.1"/>
    <property type="molecule type" value="Genomic_DNA"/>
</dbReference>
<dbReference type="InterPro" id="IPR027417">
    <property type="entry name" value="P-loop_NTPase"/>
</dbReference>
<dbReference type="PANTHER" id="PTHR23264:SF19">
    <property type="entry name" value="CYTOSOLIC FE-S CLUSTER ASSEMBLY FACTOR NUBP2"/>
    <property type="match status" value="1"/>
</dbReference>
<evidence type="ECO:0000256" key="6">
    <source>
        <dbReference type="ARBA" id="ARBA00023014"/>
    </source>
</evidence>
<keyword evidence="4" id="KW-0067">ATP-binding</keyword>
<evidence type="ECO:0000256" key="3">
    <source>
        <dbReference type="ARBA" id="ARBA00022741"/>
    </source>
</evidence>
<keyword evidence="3" id="KW-0547">Nucleotide-binding</keyword>
<dbReference type="GO" id="GO:0005524">
    <property type="term" value="F:ATP binding"/>
    <property type="evidence" value="ECO:0007669"/>
    <property type="project" value="UniProtKB-KW"/>
</dbReference>
<dbReference type="PROSITE" id="PS01215">
    <property type="entry name" value="MRP"/>
    <property type="match status" value="1"/>
</dbReference>
<keyword evidence="6" id="KW-0411">Iron-sulfur</keyword>